<dbReference type="InterPro" id="IPR005135">
    <property type="entry name" value="Endo/exonuclease/phosphatase"/>
</dbReference>
<dbReference type="PANTHER" id="PTHR33710:SF71">
    <property type="entry name" value="ENDONUCLEASE_EXONUCLEASE_PHOSPHATASE DOMAIN-CONTAINING PROTEIN"/>
    <property type="match status" value="1"/>
</dbReference>
<dbReference type="PANTHER" id="PTHR33710">
    <property type="entry name" value="BNAC02G09200D PROTEIN"/>
    <property type="match status" value="1"/>
</dbReference>
<keyword evidence="2" id="KW-1185">Reference proteome</keyword>
<dbReference type="GeneID" id="120263623"/>
<dbReference type="Pfam" id="PF03372">
    <property type="entry name" value="Exo_endo_phos"/>
    <property type="match status" value="1"/>
</dbReference>
<dbReference type="AlphaFoldDB" id="A0AB40BJG6"/>
<organism evidence="2 3">
    <name type="scientific">Dioscorea cayennensis subsp. rotundata</name>
    <name type="common">White Guinea yam</name>
    <name type="synonym">Dioscorea rotundata</name>
    <dbReference type="NCBI Taxonomy" id="55577"/>
    <lineage>
        <taxon>Eukaryota</taxon>
        <taxon>Viridiplantae</taxon>
        <taxon>Streptophyta</taxon>
        <taxon>Embryophyta</taxon>
        <taxon>Tracheophyta</taxon>
        <taxon>Spermatophyta</taxon>
        <taxon>Magnoliopsida</taxon>
        <taxon>Liliopsida</taxon>
        <taxon>Dioscoreales</taxon>
        <taxon>Dioscoreaceae</taxon>
        <taxon>Dioscorea</taxon>
    </lineage>
</organism>
<accession>A0AB40BJG6</accession>
<protein>
    <submittedName>
        <fullName evidence="3">Uncharacterized protein LOC120263623</fullName>
    </submittedName>
</protein>
<gene>
    <name evidence="3" type="primary">LOC120263623</name>
</gene>
<dbReference type="SUPFAM" id="SSF56219">
    <property type="entry name" value="DNase I-like"/>
    <property type="match status" value="1"/>
</dbReference>
<feature type="domain" description="Endonuclease/exonuclease/phosphatase" evidence="1">
    <location>
        <begin position="4"/>
        <end position="200"/>
    </location>
</feature>
<dbReference type="Proteomes" id="UP001515500">
    <property type="component" value="Chromosome 6"/>
</dbReference>
<evidence type="ECO:0000313" key="2">
    <source>
        <dbReference type="Proteomes" id="UP001515500"/>
    </source>
</evidence>
<dbReference type="InterPro" id="IPR036691">
    <property type="entry name" value="Endo/exonu/phosph_ase_sf"/>
</dbReference>
<evidence type="ECO:0000259" key="1">
    <source>
        <dbReference type="Pfam" id="PF03372"/>
    </source>
</evidence>
<evidence type="ECO:0000313" key="3">
    <source>
        <dbReference type="RefSeq" id="XP_039127523.1"/>
    </source>
</evidence>
<sequence length="440" mass="50353">MHFADVCCLQESKLEEISAATWREIGGHRLDKFCFVPARGSAGGIIVGWNSASFTCSILTRGTFCLTVEFYSKLVNVTWRCTTVYGPNARALKREFWEELRANVGPQDKPWIICGDFNATFKVEDKNGGIPNLEDIRMANLFLHDLKLQEPPAVGRRFSWTNGQSEAIWVKLDRFIVNEDCASRFPKMIQNSLPRLGSDHVPIRLEVRYHCSMPRPFRYEIAWATAEGFGDLVKKWWEDCSLQGCGAFVMAKKLMYLRGQLRTWAKFSFGSIKLKKLALLHELDLLDVAKENGVLSAEESNHEVATRSELDQICKQEEIYWRQRSRLQWLKEGDDNTSYFHAVANGRKNRNCIPCIAHNGVTITDPKEIGKAFCERFHQQFGLKRSTRSLIDFRKLLLNRNAMDLSQLERPFTIEEVKAAVLDLGKDKAPGPDGFPLQFF</sequence>
<proteinExistence type="predicted"/>
<dbReference type="Gene3D" id="3.60.10.10">
    <property type="entry name" value="Endonuclease/exonuclease/phosphatase"/>
    <property type="match status" value="1"/>
</dbReference>
<name>A0AB40BJG6_DIOCR</name>
<dbReference type="GO" id="GO:0003824">
    <property type="term" value="F:catalytic activity"/>
    <property type="evidence" value="ECO:0007669"/>
    <property type="project" value="InterPro"/>
</dbReference>
<reference evidence="3" key="1">
    <citation type="submission" date="2025-08" db="UniProtKB">
        <authorList>
            <consortium name="RefSeq"/>
        </authorList>
    </citation>
    <scope>IDENTIFICATION</scope>
</reference>
<dbReference type="RefSeq" id="XP_039127523.1">
    <property type="nucleotide sequence ID" value="XM_039271589.1"/>
</dbReference>